<keyword evidence="16" id="KW-0865">Zymogen</keyword>
<organism evidence="23">
    <name type="scientific">Eiseniibacteriota bacterium</name>
    <dbReference type="NCBI Taxonomy" id="2212470"/>
    <lineage>
        <taxon>Bacteria</taxon>
        <taxon>Candidatus Eiseniibacteriota</taxon>
    </lineage>
</organism>
<evidence type="ECO:0000256" key="10">
    <source>
        <dbReference type="ARBA" id="ARBA00022729"/>
    </source>
</evidence>
<comment type="subunit">
    <text evidence="19">Homodimer. The monomeric form is inactive while the homodimer is active.</text>
</comment>
<feature type="domain" description="Peptidase M28" evidence="22">
    <location>
        <begin position="272"/>
        <end position="457"/>
    </location>
</feature>
<evidence type="ECO:0000256" key="20">
    <source>
        <dbReference type="ARBA" id="ARBA00033328"/>
    </source>
</evidence>
<keyword evidence="7" id="KW-0121">Carboxypeptidase</keyword>
<comment type="caution">
    <text evidence="23">The sequence shown here is derived from an EMBL/GenBank/DDBJ whole genome shotgun (WGS) entry which is preliminary data.</text>
</comment>
<evidence type="ECO:0000256" key="16">
    <source>
        <dbReference type="ARBA" id="ARBA00023145"/>
    </source>
</evidence>
<name>A0A832I4P2_UNCEI</name>
<dbReference type="Gene3D" id="3.50.30.30">
    <property type="match status" value="1"/>
</dbReference>
<dbReference type="GO" id="GO:0005764">
    <property type="term" value="C:lysosome"/>
    <property type="evidence" value="ECO:0007669"/>
    <property type="project" value="UniProtKB-SubCell"/>
</dbReference>
<keyword evidence="10 21" id="KW-0732">Signal</keyword>
<evidence type="ECO:0000256" key="1">
    <source>
        <dbReference type="ARBA" id="ARBA00004240"/>
    </source>
</evidence>
<evidence type="ECO:0000256" key="12">
    <source>
        <dbReference type="ARBA" id="ARBA00022824"/>
    </source>
</evidence>
<keyword evidence="18" id="KW-0458">Lysosome</keyword>
<dbReference type="InterPro" id="IPR039866">
    <property type="entry name" value="CPQ"/>
</dbReference>
<evidence type="ECO:0000256" key="4">
    <source>
        <dbReference type="ARBA" id="ARBA00004613"/>
    </source>
</evidence>
<evidence type="ECO:0000256" key="3">
    <source>
        <dbReference type="ARBA" id="ARBA00004555"/>
    </source>
</evidence>
<comment type="subcellular location">
    <subcellularLocation>
        <location evidence="1">Endoplasmic reticulum</location>
    </subcellularLocation>
    <subcellularLocation>
        <location evidence="3">Golgi apparatus</location>
    </subcellularLocation>
    <subcellularLocation>
        <location evidence="2">Lysosome</location>
    </subcellularLocation>
    <subcellularLocation>
        <location evidence="4">Secreted</location>
    </subcellularLocation>
</comment>
<evidence type="ECO:0000256" key="14">
    <source>
        <dbReference type="ARBA" id="ARBA00023034"/>
    </source>
</evidence>
<evidence type="ECO:0000256" key="5">
    <source>
        <dbReference type="ARBA" id="ARBA00014116"/>
    </source>
</evidence>
<protein>
    <recommendedName>
        <fullName evidence="5">Carboxypeptidase Q</fullName>
    </recommendedName>
    <alternativeName>
        <fullName evidence="20">Plasma glutamate carboxypeptidase</fullName>
    </alternativeName>
</protein>
<keyword evidence="9" id="KW-0479">Metal-binding</keyword>
<evidence type="ECO:0000313" key="23">
    <source>
        <dbReference type="EMBL" id="HGZ42483.1"/>
    </source>
</evidence>
<evidence type="ECO:0000256" key="15">
    <source>
        <dbReference type="ARBA" id="ARBA00023049"/>
    </source>
</evidence>
<dbReference type="GO" id="GO:0004180">
    <property type="term" value="F:carboxypeptidase activity"/>
    <property type="evidence" value="ECO:0007669"/>
    <property type="project" value="UniProtKB-KW"/>
</dbReference>
<keyword evidence="11" id="KW-0378">Hydrolase</keyword>
<dbReference type="SUPFAM" id="SSF53187">
    <property type="entry name" value="Zn-dependent exopeptidases"/>
    <property type="match status" value="1"/>
</dbReference>
<evidence type="ECO:0000256" key="17">
    <source>
        <dbReference type="ARBA" id="ARBA00023180"/>
    </source>
</evidence>
<evidence type="ECO:0000259" key="22">
    <source>
        <dbReference type="Pfam" id="PF04389"/>
    </source>
</evidence>
<dbReference type="InterPro" id="IPR007484">
    <property type="entry name" value="Peptidase_M28"/>
</dbReference>
<evidence type="ECO:0000256" key="19">
    <source>
        <dbReference type="ARBA" id="ARBA00025833"/>
    </source>
</evidence>
<dbReference type="PANTHER" id="PTHR12053">
    <property type="entry name" value="PROTEASE FAMILY M28 PLASMA GLUTAMATE CARBOXYPEPTIDASE-RELATED"/>
    <property type="match status" value="1"/>
</dbReference>
<keyword evidence="6" id="KW-0964">Secreted</keyword>
<dbReference type="GO" id="GO:0070573">
    <property type="term" value="F:metallodipeptidase activity"/>
    <property type="evidence" value="ECO:0007669"/>
    <property type="project" value="InterPro"/>
</dbReference>
<dbReference type="Pfam" id="PF04389">
    <property type="entry name" value="Peptidase_M28"/>
    <property type="match status" value="1"/>
</dbReference>
<keyword evidence="15" id="KW-0482">Metalloprotease</keyword>
<evidence type="ECO:0000256" key="9">
    <source>
        <dbReference type="ARBA" id="ARBA00022723"/>
    </source>
</evidence>
<dbReference type="GO" id="GO:0006508">
    <property type="term" value="P:proteolysis"/>
    <property type="evidence" value="ECO:0007669"/>
    <property type="project" value="UniProtKB-KW"/>
</dbReference>
<feature type="chain" id="PRO_5032590878" description="Carboxypeptidase Q" evidence="21">
    <location>
        <begin position="22"/>
        <end position="481"/>
    </location>
</feature>
<dbReference type="PANTHER" id="PTHR12053:SF3">
    <property type="entry name" value="CARBOXYPEPTIDASE Q"/>
    <property type="match status" value="1"/>
</dbReference>
<proteinExistence type="predicted"/>
<evidence type="ECO:0000256" key="2">
    <source>
        <dbReference type="ARBA" id="ARBA00004371"/>
    </source>
</evidence>
<gene>
    <name evidence="23" type="ORF">ENR23_03475</name>
</gene>
<dbReference type="EMBL" id="DSQF01000005">
    <property type="protein sequence ID" value="HGZ42483.1"/>
    <property type="molecule type" value="Genomic_DNA"/>
</dbReference>
<accession>A0A832I4P2</accession>
<reference evidence="23" key="1">
    <citation type="journal article" date="2020" name="mSystems">
        <title>Genome- and Community-Level Interaction Insights into Carbon Utilization and Element Cycling Functions of Hydrothermarchaeota in Hydrothermal Sediment.</title>
        <authorList>
            <person name="Zhou Z."/>
            <person name="Liu Y."/>
            <person name="Xu W."/>
            <person name="Pan J."/>
            <person name="Luo Z.H."/>
            <person name="Li M."/>
        </authorList>
    </citation>
    <scope>NUCLEOTIDE SEQUENCE [LARGE SCALE GENOMIC DNA]</scope>
    <source>
        <strain evidence="23">SpSt-381</strain>
    </source>
</reference>
<evidence type="ECO:0000256" key="21">
    <source>
        <dbReference type="SAM" id="SignalP"/>
    </source>
</evidence>
<evidence type="ECO:0000256" key="13">
    <source>
        <dbReference type="ARBA" id="ARBA00022833"/>
    </source>
</evidence>
<evidence type="ECO:0000256" key="11">
    <source>
        <dbReference type="ARBA" id="ARBA00022801"/>
    </source>
</evidence>
<evidence type="ECO:0000256" key="8">
    <source>
        <dbReference type="ARBA" id="ARBA00022670"/>
    </source>
</evidence>
<dbReference type="GO" id="GO:0046872">
    <property type="term" value="F:metal ion binding"/>
    <property type="evidence" value="ECO:0007669"/>
    <property type="project" value="UniProtKB-KW"/>
</dbReference>
<keyword evidence="13" id="KW-0862">Zinc</keyword>
<keyword evidence="8" id="KW-0645">Protease</keyword>
<dbReference type="AlphaFoldDB" id="A0A832I4P2"/>
<sequence length="481" mass="50211">MRAVGPAVLVAAAWLAGSAAAADPAARAPRGAAPAPFTAAQLERARAVRDRALADDTAHDLLRSLLTEVGPRFAGTDGDARAVAWAVARLEALGFANVRAEPVTVPRWIRGEAAAEIVAPWPQPLVAAALGGSPATPAGGLEAEVVPVTTLAELERVPAERVRGRIVFFTNRMKPALDGSGYGAAVAARGRGAAEAAKLGAAAVVIRSVGTSNDRIAHTGAQRMEDGPPPIPALALSNPDADLLERQLASGRAVRLRLRNTSSWGDSARSANVIGEIPGRERAGEIVVLGAHLDSWDLTPGAHDDGAGVAIVTAAAKLIGGLPVRPRRTVRVVLFANEEFGLSGARAYVRDHAAELPRHVLCMESDLGAFRPWGLASRVPHDRLPLVRAMHEVVEPLGLRFEGNEAGGGADVGRLVELGVPALDVRTDARPYFELHHTINDTFDKVDPELLRLNVAAYAALACLAADAAAGFGRAPQAPRK</sequence>
<dbReference type="GO" id="GO:0005576">
    <property type="term" value="C:extracellular region"/>
    <property type="evidence" value="ECO:0007669"/>
    <property type="project" value="UniProtKB-SubCell"/>
</dbReference>
<evidence type="ECO:0000256" key="7">
    <source>
        <dbReference type="ARBA" id="ARBA00022645"/>
    </source>
</evidence>
<evidence type="ECO:0000256" key="6">
    <source>
        <dbReference type="ARBA" id="ARBA00022525"/>
    </source>
</evidence>
<keyword evidence="14" id="KW-0333">Golgi apparatus</keyword>
<keyword evidence="12" id="KW-0256">Endoplasmic reticulum</keyword>
<feature type="signal peptide" evidence="21">
    <location>
        <begin position="1"/>
        <end position="21"/>
    </location>
</feature>
<dbReference type="Gene3D" id="3.40.630.10">
    <property type="entry name" value="Zn peptidases"/>
    <property type="match status" value="1"/>
</dbReference>
<evidence type="ECO:0000256" key="18">
    <source>
        <dbReference type="ARBA" id="ARBA00023228"/>
    </source>
</evidence>
<keyword evidence="17" id="KW-0325">Glycoprotein</keyword>